<name>A0A0B7FCR0_THACB</name>
<dbReference type="AlphaFoldDB" id="A0A0B7FCR0"/>
<evidence type="ECO:0000313" key="2">
    <source>
        <dbReference type="Proteomes" id="UP000059188"/>
    </source>
</evidence>
<proteinExistence type="predicted"/>
<evidence type="ECO:0000313" key="1">
    <source>
        <dbReference type="EMBL" id="CEL54002.1"/>
    </source>
</evidence>
<sequence length="90" mass="10386">MLRHHLSGKDLISQRTILNEAWKRTPDSLDLRDSRDVLLFEPRSRQVDKSFTEVVAPPSPPFPRAERFALFACSSLNMNGKKKPPRFHVT</sequence>
<dbReference type="Proteomes" id="UP000059188">
    <property type="component" value="Unassembled WGS sequence"/>
</dbReference>
<reference evidence="1 2" key="1">
    <citation type="submission" date="2014-11" db="EMBL/GenBank/DDBJ databases">
        <authorList>
            <person name="Wibberg Daniel"/>
        </authorList>
    </citation>
    <scope>NUCLEOTIDE SEQUENCE [LARGE SCALE GENOMIC DNA]</scope>
    <source>
        <strain evidence="1">Rhizoctonia solani AG1-IB 7/3/14</strain>
    </source>
</reference>
<dbReference type="EMBL" id="LN679242">
    <property type="protein sequence ID" value="CEL54002.1"/>
    <property type="molecule type" value="Genomic_DNA"/>
</dbReference>
<keyword evidence="2" id="KW-1185">Reference proteome</keyword>
<organism evidence="1 2">
    <name type="scientific">Thanatephorus cucumeris (strain AG1-IB / isolate 7/3/14)</name>
    <name type="common">Lettuce bottom rot fungus</name>
    <name type="synonym">Rhizoctonia solani</name>
    <dbReference type="NCBI Taxonomy" id="1108050"/>
    <lineage>
        <taxon>Eukaryota</taxon>
        <taxon>Fungi</taxon>
        <taxon>Dikarya</taxon>
        <taxon>Basidiomycota</taxon>
        <taxon>Agaricomycotina</taxon>
        <taxon>Agaricomycetes</taxon>
        <taxon>Cantharellales</taxon>
        <taxon>Ceratobasidiaceae</taxon>
        <taxon>Rhizoctonia</taxon>
        <taxon>Rhizoctonia solani AG-1</taxon>
    </lineage>
</organism>
<gene>
    <name evidence="1" type="ORF">RSOLAG1IB_11534</name>
</gene>
<accession>A0A0B7FCR0</accession>
<protein>
    <submittedName>
        <fullName evidence="1">Uncharacterized protein</fullName>
    </submittedName>
</protein>